<dbReference type="EnsemblMetazoa" id="G32163.1">
    <property type="protein sequence ID" value="G32163.1:cds"/>
    <property type="gene ID" value="G32163"/>
</dbReference>
<dbReference type="GO" id="GO:0000139">
    <property type="term" value="C:Golgi membrane"/>
    <property type="evidence" value="ECO:0007669"/>
    <property type="project" value="UniProtKB-SubCell"/>
</dbReference>
<protein>
    <recommendedName>
        <fullName evidence="6">Autophagy-related protein 27</fullName>
    </recommendedName>
</protein>
<reference evidence="22" key="1">
    <citation type="submission" date="2022-08" db="UniProtKB">
        <authorList>
            <consortium name="EnsemblMetazoa"/>
        </authorList>
    </citation>
    <scope>IDENTIFICATION</scope>
    <source>
        <strain evidence="22">05x7-T-G4-1.051#20</strain>
    </source>
</reference>
<evidence type="ECO:0000256" key="15">
    <source>
        <dbReference type="ARBA" id="ARBA00023136"/>
    </source>
</evidence>
<evidence type="ECO:0000256" key="1">
    <source>
        <dbReference type="ARBA" id="ARBA00004304"/>
    </source>
</evidence>
<keyword evidence="11 19" id="KW-1133">Transmembrane helix</keyword>
<comment type="subcellular location">
    <subcellularLocation>
        <location evidence="2">Cytoplasmic vesicle membrane</location>
        <topology evidence="2">Single-pass type I membrane protein</topology>
    </subcellularLocation>
    <subcellularLocation>
        <location evidence="3">Golgi apparatus membrane</location>
    </subcellularLocation>
    <subcellularLocation>
        <location evidence="1">Mitochondrion membrane</location>
        <topology evidence="1">Single-pass membrane protein</topology>
    </subcellularLocation>
    <subcellularLocation>
        <location evidence="4">Preautophagosomal structure membrane</location>
        <topology evidence="4">Single-pass type I membrane protein</topology>
    </subcellularLocation>
</comment>
<evidence type="ECO:0000256" key="19">
    <source>
        <dbReference type="SAM" id="Phobius"/>
    </source>
</evidence>
<dbReference type="EnsemblMetazoa" id="G32163.3">
    <property type="protein sequence ID" value="G32163.3:cds"/>
    <property type="gene ID" value="G32163"/>
</dbReference>
<evidence type="ECO:0000256" key="9">
    <source>
        <dbReference type="ARBA" id="ARBA00022729"/>
    </source>
</evidence>
<feature type="transmembrane region" description="Helical" evidence="19">
    <location>
        <begin position="205"/>
        <end position="226"/>
    </location>
</feature>
<keyword evidence="15 19" id="KW-0472">Membrane</keyword>
<dbReference type="AlphaFoldDB" id="A0A8W8MB70"/>
<evidence type="ECO:0000256" key="6">
    <source>
        <dbReference type="ARBA" id="ARBA00013776"/>
    </source>
</evidence>
<dbReference type="OrthoDB" id="29460at2759"/>
<dbReference type="PROSITE" id="PS51914">
    <property type="entry name" value="MRH"/>
    <property type="match status" value="1"/>
</dbReference>
<dbReference type="GO" id="GO:0010008">
    <property type="term" value="C:endosome membrane"/>
    <property type="evidence" value="ECO:0007669"/>
    <property type="project" value="UniProtKB-SubCell"/>
</dbReference>
<feature type="domain" description="MRH" evidence="21">
    <location>
        <begin position="30"/>
        <end position="167"/>
    </location>
</feature>
<dbReference type="Pfam" id="PF09451">
    <property type="entry name" value="ATG27"/>
    <property type="match status" value="1"/>
</dbReference>
<keyword evidence="9 20" id="KW-0732">Signal</keyword>
<evidence type="ECO:0000256" key="10">
    <source>
        <dbReference type="ARBA" id="ARBA00022927"/>
    </source>
</evidence>
<dbReference type="PANTHER" id="PTHR15071">
    <property type="entry name" value="MANNOSE-6-PHOSPHATE RECEPTOR FAMILY MEMBER"/>
    <property type="match status" value="1"/>
</dbReference>
<dbReference type="Proteomes" id="UP000005408">
    <property type="component" value="Unassembled WGS sequence"/>
</dbReference>
<organism evidence="22 23">
    <name type="scientific">Magallana gigas</name>
    <name type="common">Pacific oyster</name>
    <name type="synonym">Crassostrea gigas</name>
    <dbReference type="NCBI Taxonomy" id="29159"/>
    <lineage>
        <taxon>Eukaryota</taxon>
        <taxon>Metazoa</taxon>
        <taxon>Spiralia</taxon>
        <taxon>Lophotrochozoa</taxon>
        <taxon>Mollusca</taxon>
        <taxon>Bivalvia</taxon>
        <taxon>Autobranchia</taxon>
        <taxon>Pteriomorphia</taxon>
        <taxon>Ostreida</taxon>
        <taxon>Ostreoidea</taxon>
        <taxon>Ostreidae</taxon>
        <taxon>Magallana</taxon>
    </lineage>
</organism>
<evidence type="ECO:0000256" key="14">
    <source>
        <dbReference type="ARBA" id="ARBA00023128"/>
    </source>
</evidence>
<evidence type="ECO:0000256" key="7">
    <source>
        <dbReference type="ARBA" id="ARBA00022448"/>
    </source>
</evidence>
<dbReference type="PANTHER" id="PTHR15071:SF0">
    <property type="entry name" value="MANNOSE 6-PHOSPHATE RECEPTOR-LIKE PROTEIN 1"/>
    <property type="match status" value="1"/>
</dbReference>
<dbReference type="FunFam" id="2.70.130.10:FF:000029">
    <property type="entry name" value="uncharacterized protein LOC100184158"/>
    <property type="match status" value="1"/>
</dbReference>
<dbReference type="SUPFAM" id="SSF50911">
    <property type="entry name" value="Mannose 6-phosphate receptor domain"/>
    <property type="match status" value="1"/>
</dbReference>
<evidence type="ECO:0000256" key="20">
    <source>
        <dbReference type="SAM" id="SignalP"/>
    </source>
</evidence>
<feature type="chain" id="PRO_5042431865" description="Autophagy-related protein 27" evidence="20">
    <location>
        <begin position="25"/>
        <end position="271"/>
    </location>
</feature>
<proteinExistence type="inferred from homology"/>
<dbReference type="EnsemblMetazoa" id="G32163.2">
    <property type="protein sequence ID" value="G32163.2:cds"/>
    <property type="gene ID" value="G32163"/>
</dbReference>
<dbReference type="OMA" id="VINNCEC"/>
<evidence type="ECO:0000256" key="13">
    <source>
        <dbReference type="ARBA" id="ARBA00023034"/>
    </source>
</evidence>
<evidence type="ECO:0000256" key="2">
    <source>
        <dbReference type="ARBA" id="ARBA00004358"/>
    </source>
</evidence>
<evidence type="ECO:0000256" key="8">
    <source>
        <dbReference type="ARBA" id="ARBA00022692"/>
    </source>
</evidence>
<evidence type="ECO:0000313" key="23">
    <source>
        <dbReference type="Proteomes" id="UP000005408"/>
    </source>
</evidence>
<feature type="signal peptide" evidence="20">
    <location>
        <begin position="1"/>
        <end position="24"/>
    </location>
</feature>
<sequence>MKGVSELPLVFVIFLSAFVTAVFGQCTYRDQCSCSLSDGSIIDLSTLGNQDQTPAFPDSFATDGYFYSYNPCYSFIEGSCMNAAACQISGDQSIQYQIGDATSVTYSYDGTNVHALYSSTDSQGLTRNVDVTLVCDQSGQPPYFSPQGEVSSLSYAFSLTTKCACPNGCGAGPPPTNPPTNPTNPPGPPGPSGPSESDDSGISTGTILCIAVLAIAVVYLVAGTVFTMGVRKSKGKEAIPNVSFWTSLPGLIKDGFKFTFSKIRPGYSSVK</sequence>
<dbReference type="Gene3D" id="2.70.130.10">
    <property type="entry name" value="Mannose-6-phosphate receptor binding domain"/>
    <property type="match status" value="1"/>
</dbReference>
<keyword evidence="12" id="KW-0072">Autophagy</keyword>
<dbReference type="GO" id="GO:0006914">
    <property type="term" value="P:autophagy"/>
    <property type="evidence" value="ECO:0007669"/>
    <property type="project" value="UniProtKB-KW"/>
</dbReference>
<dbReference type="GO" id="GO:0034045">
    <property type="term" value="C:phagophore assembly site membrane"/>
    <property type="evidence" value="ECO:0007669"/>
    <property type="project" value="UniProtKB-SubCell"/>
</dbReference>
<keyword evidence="13" id="KW-0333">Golgi apparatus</keyword>
<keyword evidence="7" id="KW-0813">Transport</keyword>
<evidence type="ECO:0000256" key="3">
    <source>
        <dbReference type="ARBA" id="ARBA00004394"/>
    </source>
</evidence>
<keyword evidence="10" id="KW-0653">Protein transport</keyword>
<dbReference type="InterPro" id="IPR044865">
    <property type="entry name" value="MRH_dom"/>
</dbReference>
<comment type="similarity">
    <text evidence="5">Belongs to the ATG27 family.</text>
</comment>
<evidence type="ECO:0000256" key="11">
    <source>
        <dbReference type="ARBA" id="ARBA00022989"/>
    </source>
</evidence>
<dbReference type="InterPro" id="IPR018939">
    <property type="entry name" value="Autophagy-rel_prot_27"/>
</dbReference>
<dbReference type="GO" id="GO:0015031">
    <property type="term" value="P:protein transport"/>
    <property type="evidence" value="ECO:0007669"/>
    <property type="project" value="UniProtKB-KW"/>
</dbReference>
<feature type="compositionally biased region" description="Pro residues" evidence="18">
    <location>
        <begin position="174"/>
        <end position="192"/>
    </location>
</feature>
<evidence type="ECO:0000256" key="16">
    <source>
        <dbReference type="ARBA" id="ARBA00023157"/>
    </source>
</evidence>
<name>A0A8W8MB70_MAGGI</name>
<keyword evidence="17" id="KW-0968">Cytoplasmic vesicle</keyword>
<keyword evidence="14" id="KW-0496">Mitochondrion</keyword>
<feature type="region of interest" description="Disordered" evidence="18">
    <location>
        <begin position="174"/>
        <end position="200"/>
    </location>
</feature>
<evidence type="ECO:0000313" key="22">
    <source>
        <dbReference type="EnsemblMetazoa" id="G32163.3:cds"/>
    </source>
</evidence>
<keyword evidence="8 19" id="KW-0812">Transmembrane</keyword>
<evidence type="ECO:0000256" key="12">
    <source>
        <dbReference type="ARBA" id="ARBA00023006"/>
    </source>
</evidence>
<dbReference type="InterPro" id="IPR009011">
    <property type="entry name" value="Man6P_isomerase_rcpt-bd_dom_sf"/>
</dbReference>
<evidence type="ECO:0000256" key="18">
    <source>
        <dbReference type="SAM" id="MobiDB-lite"/>
    </source>
</evidence>
<keyword evidence="23" id="KW-1185">Reference proteome</keyword>
<evidence type="ECO:0000256" key="4">
    <source>
        <dbReference type="ARBA" id="ARBA00004472"/>
    </source>
</evidence>
<evidence type="ECO:0000256" key="17">
    <source>
        <dbReference type="ARBA" id="ARBA00023329"/>
    </source>
</evidence>
<evidence type="ECO:0000259" key="21">
    <source>
        <dbReference type="PROSITE" id="PS51914"/>
    </source>
</evidence>
<evidence type="ECO:0000256" key="5">
    <source>
        <dbReference type="ARBA" id="ARBA00005363"/>
    </source>
</evidence>
<keyword evidence="16" id="KW-1015">Disulfide bond</keyword>
<dbReference type="GO" id="GO:0031966">
    <property type="term" value="C:mitochondrial membrane"/>
    <property type="evidence" value="ECO:0007669"/>
    <property type="project" value="UniProtKB-SubCell"/>
</dbReference>
<dbReference type="GO" id="GO:0005802">
    <property type="term" value="C:trans-Golgi network"/>
    <property type="evidence" value="ECO:0007669"/>
    <property type="project" value="TreeGrafter"/>
</dbReference>
<accession>A0A8W8MB70</accession>